<gene>
    <name evidence="1" type="ORF">Pcinc_001377</name>
</gene>
<protein>
    <submittedName>
        <fullName evidence="1">Uncharacterized protein</fullName>
    </submittedName>
</protein>
<evidence type="ECO:0000313" key="2">
    <source>
        <dbReference type="Proteomes" id="UP001286313"/>
    </source>
</evidence>
<dbReference type="Proteomes" id="UP001286313">
    <property type="component" value="Unassembled WGS sequence"/>
</dbReference>
<sequence>MEQTVTAAVHEAVTAASEAVGQAGNEEEVDSSLTWVDVVAKGRRKKMKQKQKKLLIIKSNDDENATAKKDEVGRALDDVQILDSRFTKAGKIVINFDTDETRKRAEDKLQELGNISVTHGKKLQPKLMLCNVGEEEKRETLIEHLI</sequence>
<dbReference type="EMBL" id="JAWQEG010000082">
    <property type="protein sequence ID" value="KAK3894881.1"/>
    <property type="molecule type" value="Genomic_DNA"/>
</dbReference>
<evidence type="ECO:0000313" key="1">
    <source>
        <dbReference type="EMBL" id="KAK3894881.1"/>
    </source>
</evidence>
<proteinExistence type="predicted"/>
<comment type="caution">
    <text evidence="1">The sequence shown here is derived from an EMBL/GenBank/DDBJ whole genome shotgun (WGS) entry which is preliminary data.</text>
</comment>
<reference evidence="1" key="1">
    <citation type="submission" date="2023-10" db="EMBL/GenBank/DDBJ databases">
        <title>Genome assemblies of two species of porcelain crab, Petrolisthes cinctipes and Petrolisthes manimaculis (Anomura: Porcellanidae).</title>
        <authorList>
            <person name="Angst P."/>
        </authorList>
    </citation>
    <scope>NUCLEOTIDE SEQUENCE</scope>
    <source>
        <strain evidence="1">PB745_01</strain>
        <tissue evidence="1">Gill</tissue>
    </source>
</reference>
<accession>A0AAE1GN38</accession>
<keyword evidence="2" id="KW-1185">Reference proteome</keyword>
<name>A0AAE1GN38_PETCI</name>
<organism evidence="1 2">
    <name type="scientific">Petrolisthes cinctipes</name>
    <name type="common">Flat porcelain crab</name>
    <dbReference type="NCBI Taxonomy" id="88211"/>
    <lineage>
        <taxon>Eukaryota</taxon>
        <taxon>Metazoa</taxon>
        <taxon>Ecdysozoa</taxon>
        <taxon>Arthropoda</taxon>
        <taxon>Crustacea</taxon>
        <taxon>Multicrustacea</taxon>
        <taxon>Malacostraca</taxon>
        <taxon>Eumalacostraca</taxon>
        <taxon>Eucarida</taxon>
        <taxon>Decapoda</taxon>
        <taxon>Pleocyemata</taxon>
        <taxon>Anomura</taxon>
        <taxon>Galatheoidea</taxon>
        <taxon>Porcellanidae</taxon>
        <taxon>Petrolisthes</taxon>
    </lineage>
</organism>
<dbReference type="AlphaFoldDB" id="A0AAE1GN38"/>